<organism evidence="1 2">
    <name type="scientific">Candidatus Methylacidiphilum infernorum</name>
    <dbReference type="NCBI Taxonomy" id="511746"/>
    <lineage>
        <taxon>Bacteria</taxon>
        <taxon>Pseudomonadati</taxon>
        <taxon>Verrucomicrobiota</taxon>
        <taxon>Methylacidiphilae</taxon>
        <taxon>Methylacidiphilales</taxon>
        <taxon>Methylacidiphilaceae</taxon>
        <taxon>Methylacidiphilum (ex Ratnadevi et al. 2023)</taxon>
    </lineage>
</organism>
<reference evidence="1 2" key="1">
    <citation type="submission" date="2020-12" db="EMBL/GenBank/DDBJ databases">
        <authorList>
            <person name="Awala S.I."/>
            <person name="Gwak J.-H."/>
            <person name="Kim S.-J."/>
            <person name="Rhee S.-K."/>
        </authorList>
    </citation>
    <scope>NUCLEOTIDE SEQUENCE [LARGE SCALE GENOMIC DNA]</scope>
    <source>
        <strain evidence="1 2">IT5</strain>
    </source>
</reference>
<protein>
    <submittedName>
        <fullName evidence="1">Uncharacterized protein</fullName>
    </submittedName>
</protein>
<sequence>MLSVSSITEKIQSIAHKGIDGVSVQFWIIVMEYQLAKAVIPSMLLREFNHLVGGKDGMTLLLTGERDLAGDPWMRVLAILPRSRDSLLAFRVEAISTVSFVRNDGGIHQSFIVKIMERGSSIIGAPR</sequence>
<evidence type="ECO:0000313" key="1">
    <source>
        <dbReference type="EMBL" id="QSR86970.1"/>
    </source>
</evidence>
<proteinExistence type="predicted"/>
<dbReference type="RefSeq" id="WP_206847422.1">
    <property type="nucleotide sequence ID" value="NZ_CP065956.1"/>
</dbReference>
<keyword evidence="2" id="KW-1185">Reference proteome</keyword>
<dbReference type="Proteomes" id="UP000663088">
    <property type="component" value="Chromosome"/>
</dbReference>
<accession>A0ABX7PVE9</accession>
<gene>
    <name evidence="1" type="ORF">EM20IM_00935</name>
</gene>
<dbReference type="EMBL" id="CP065956">
    <property type="protein sequence ID" value="QSR86970.1"/>
    <property type="molecule type" value="Genomic_DNA"/>
</dbReference>
<evidence type="ECO:0000313" key="2">
    <source>
        <dbReference type="Proteomes" id="UP000663088"/>
    </source>
</evidence>
<name>A0ABX7PVE9_9BACT</name>